<accession>A0A1G9WUE8</accession>
<sequence length="166" mass="18439">MCTPKYWKSHGTNPSFSACPLLAGSEVFLPLIWLSSRIPPESEVFLPLIWLSSPIPPKSEALLPLIWLSCPIPPKSKVFLPLIWLSSRILPKSEVLLPLIYLSSPIPPKSEVLLPLIYLSSQILRNQRYFILAGAPANPHFTKRQTYIPPGNSGVPTAKKTLLPPL</sequence>
<evidence type="ECO:0000313" key="2">
    <source>
        <dbReference type="Proteomes" id="UP000182783"/>
    </source>
</evidence>
<proteinExistence type="predicted"/>
<evidence type="ECO:0000313" key="1">
    <source>
        <dbReference type="EMBL" id="SDM87733.1"/>
    </source>
</evidence>
<dbReference type="Proteomes" id="UP000182783">
    <property type="component" value="Unassembled WGS sequence"/>
</dbReference>
<dbReference type="EMBL" id="FNGM01000020">
    <property type="protein sequence ID" value="SDM87733.1"/>
    <property type="molecule type" value="Genomic_DNA"/>
</dbReference>
<dbReference type="PROSITE" id="PS51257">
    <property type="entry name" value="PROKAR_LIPOPROTEIN"/>
    <property type="match status" value="1"/>
</dbReference>
<dbReference type="AlphaFoldDB" id="A0A1G9WUE8"/>
<reference evidence="1 2" key="1">
    <citation type="submission" date="2016-10" db="EMBL/GenBank/DDBJ databases">
        <authorList>
            <person name="de Groot N.N."/>
        </authorList>
    </citation>
    <scope>NUCLEOTIDE SEQUENCE [LARGE SCALE GENOMIC DNA]</scope>
    <source>
        <strain evidence="1 2">CGMCC 1.10239</strain>
    </source>
</reference>
<protein>
    <submittedName>
        <fullName evidence="1">Uncharacterized protein</fullName>
    </submittedName>
</protein>
<name>A0A1G9WUE8_9BACL</name>
<gene>
    <name evidence="1" type="ORF">SAMN05216191_12036</name>
</gene>
<organism evidence="1 2">
    <name type="scientific">Paenibacillus jilunlii</name>
    <dbReference type="NCBI Taxonomy" id="682956"/>
    <lineage>
        <taxon>Bacteria</taxon>
        <taxon>Bacillati</taxon>
        <taxon>Bacillota</taxon>
        <taxon>Bacilli</taxon>
        <taxon>Bacillales</taxon>
        <taxon>Paenibacillaceae</taxon>
        <taxon>Paenibacillus</taxon>
    </lineage>
</organism>